<sequence length="362" mass="40929">MSYHAPSTKLILIIGGTGAQGLPVVDALLKPSDDGSPSPYSVRVLTRDTTSARAQELARKGVELVKGSVDDFSSVLAALEGAYGAFVNTDSFTLGEEKEIFISMRIFELAKQIGTLQHYVYSGLDYSYKLGGYSPAYRCVHHDGKARVCDWMRAQPSVVSDDNMSWSILTTMVYMEMLTIPMMGPLNKRTDGTYVFATPMGNGHVPFVTLADIGFFARYIFDRRKDTSARELKIASDWVDWPTLVSTFTKVTGKPAVYVPLTTDEWFALWEQDNVNRPLAKEKQVPDGSTTWRENFTCWWAQYRDDLIQRDFEWLRRVNPHGHTLESWMRETGYTGDINTDLLKGMQDGKSPRLNLERIKNL</sequence>
<accession>A0A371CPL8</accession>
<dbReference type="Pfam" id="PF05368">
    <property type="entry name" value="NmrA"/>
    <property type="match status" value="1"/>
</dbReference>
<dbReference type="InterPro" id="IPR008030">
    <property type="entry name" value="NmrA-like"/>
</dbReference>
<dbReference type="PANTHER" id="PTHR42748">
    <property type="entry name" value="NITROGEN METABOLITE REPRESSION PROTEIN NMRA FAMILY MEMBER"/>
    <property type="match status" value="1"/>
</dbReference>
<gene>
    <name evidence="4" type="ORF">OH76DRAFT_1488811</name>
</gene>
<evidence type="ECO:0000313" key="4">
    <source>
        <dbReference type="EMBL" id="RDX42240.1"/>
    </source>
</evidence>
<proteinExistence type="inferred from homology"/>
<keyword evidence="2" id="KW-0521">NADP</keyword>
<reference evidence="4 5" key="1">
    <citation type="journal article" date="2018" name="Biotechnol. Biofuels">
        <title>Integrative visual omics of the white-rot fungus Polyporus brumalis exposes the biotechnological potential of its oxidative enzymes for delignifying raw plant biomass.</title>
        <authorList>
            <person name="Miyauchi S."/>
            <person name="Rancon A."/>
            <person name="Drula E."/>
            <person name="Hage H."/>
            <person name="Chaduli D."/>
            <person name="Favel A."/>
            <person name="Grisel S."/>
            <person name="Henrissat B."/>
            <person name="Herpoel-Gimbert I."/>
            <person name="Ruiz-Duenas F.J."/>
            <person name="Chevret D."/>
            <person name="Hainaut M."/>
            <person name="Lin J."/>
            <person name="Wang M."/>
            <person name="Pangilinan J."/>
            <person name="Lipzen A."/>
            <person name="Lesage-Meessen L."/>
            <person name="Navarro D."/>
            <person name="Riley R."/>
            <person name="Grigoriev I.V."/>
            <person name="Zhou S."/>
            <person name="Raouche S."/>
            <person name="Rosso M.N."/>
        </authorList>
    </citation>
    <scope>NUCLEOTIDE SEQUENCE [LARGE SCALE GENOMIC DNA]</scope>
    <source>
        <strain evidence="4 5">BRFM 1820</strain>
    </source>
</reference>
<dbReference type="Gene3D" id="3.90.25.10">
    <property type="entry name" value="UDP-galactose 4-epimerase, domain 1"/>
    <property type="match status" value="1"/>
</dbReference>
<dbReference type="PANTHER" id="PTHR42748:SF14">
    <property type="entry name" value="SNOAL-LIKE DOMAIN-CONTAINING PROTEIN"/>
    <property type="match status" value="1"/>
</dbReference>
<feature type="domain" description="NmrA-like" evidence="3">
    <location>
        <begin position="8"/>
        <end position="262"/>
    </location>
</feature>
<dbReference type="OrthoDB" id="300709at2759"/>
<dbReference type="GO" id="GO:0005634">
    <property type="term" value="C:nucleus"/>
    <property type="evidence" value="ECO:0007669"/>
    <property type="project" value="TreeGrafter"/>
</dbReference>
<evidence type="ECO:0000256" key="1">
    <source>
        <dbReference type="ARBA" id="ARBA00006328"/>
    </source>
</evidence>
<dbReference type="InterPro" id="IPR051164">
    <property type="entry name" value="NmrA-like_oxidored"/>
</dbReference>
<dbReference type="EMBL" id="KZ857489">
    <property type="protein sequence ID" value="RDX42240.1"/>
    <property type="molecule type" value="Genomic_DNA"/>
</dbReference>
<dbReference type="InterPro" id="IPR036291">
    <property type="entry name" value="NAD(P)-bd_dom_sf"/>
</dbReference>
<evidence type="ECO:0000256" key="2">
    <source>
        <dbReference type="ARBA" id="ARBA00022857"/>
    </source>
</evidence>
<evidence type="ECO:0000259" key="3">
    <source>
        <dbReference type="Pfam" id="PF05368"/>
    </source>
</evidence>
<protein>
    <submittedName>
        <fullName evidence="4">NAD-P-binding protein</fullName>
    </submittedName>
</protein>
<dbReference type="AlphaFoldDB" id="A0A371CPL8"/>
<comment type="similarity">
    <text evidence="1">Belongs to the NmrA-type oxidoreductase family.</text>
</comment>
<evidence type="ECO:0000313" key="5">
    <source>
        <dbReference type="Proteomes" id="UP000256964"/>
    </source>
</evidence>
<dbReference type="Proteomes" id="UP000256964">
    <property type="component" value="Unassembled WGS sequence"/>
</dbReference>
<dbReference type="STRING" id="139420.A0A371CPL8"/>
<dbReference type="CDD" id="cd05251">
    <property type="entry name" value="NmrA_like_SDR_a"/>
    <property type="match status" value="1"/>
</dbReference>
<organism evidence="4 5">
    <name type="scientific">Lentinus brumalis</name>
    <dbReference type="NCBI Taxonomy" id="2498619"/>
    <lineage>
        <taxon>Eukaryota</taxon>
        <taxon>Fungi</taxon>
        <taxon>Dikarya</taxon>
        <taxon>Basidiomycota</taxon>
        <taxon>Agaricomycotina</taxon>
        <taxon>Agaricomycetes</taxon>
        <taxon>Polyporales</taxon>
        <taxon>Polyporaceae</taxon>
        <taxon>Lentinus</taxon>
    </lineage>
</organism>
<keyword evidence="5" id="KW-1185">Reference proteome</keyword>
<dbReference type="SUPFAM" id="SSF51735">
    <property type="entry name" value="NAD(P)-binding Rossmann-fold domains"/>
    <property type="match status" value="1"/>
</dbReference>
<dbReference type="Gene3D" id="3.40.50.720">
    <property type="entry name" value="NAD(P)-binding Rossmann-like Domain"/>
    <property type="match status" value="1"/>
</dbReference>
<name>A0A371CPL8_9APHY</name>